<name>A0A840PYD7_URETH</name>
<dbReference type="Proteomes" id="UP000557217">
    <property type="component" value="Unassembled WGS sequence"/>
</dbReference>
<organism evidence="1 2">
    <name type="scientific">Ureibacillus thermosphaericus</name>
    <dbReference type="NCBI Taxonomy" id="51173"/>
    <lineage>
        <taxon>Bacteria</taxon>
        <taxon>Bacillati</taxon>
        <taxon>Bacillota</taxon>
        <taxon>Bacilli</taxon>
        <taxon>Bacillales</taxon>
        <taxon>Caryophanaceae</taxon>
        <taxon>Ureibacillus</taxon>
    </lineage>
</organism>
<dbReference type="EMBL" id="JACHGZ010000047">
    <property type="protein sequence ID" value="MBB5150334.1"/>
    <property type="molecule type" value="Genomic_DNA"/>
</dbReference>
<dbReference type="AlphaFoldDB" id="A0A840PYD7"/>
<sequence length="128" mass="15356">MRYLYKLFYEKDKNEFHNKYFERINSDAVKRLMLFIKPIDQPESFELYYVPTNNIIDMVAKIYKLSGELNFIFNQLSKVAKDHFILKCLVEELFNTNELEGVKCSKEEIARSVKTVKMKKMIKRDLIV</sequence>
<evidence type="ECO:0000313" key="1">
    <source>
        <dbReference type="EMBL" id="MBB5150334.1"/>
    </source>
</evidence>
<keyword evidence="2" id="KW-1185">Reference proteome</keyword>
<reference evidence="1 2" key="1">
    <citation type="submission" date="2020-08" db="EMBL/GenBank/DDBJ databases">
        <title>Genomic Encyclopedia of Type Strains, Phase IV (KMG-IV): sequencing the most valuable type-strain genomes for metagenomic binning, comparative biology and taxonomic classification.</title>
        <authorList>
            <person name="Goeker M."/>
        </authorList>
    </citation>
    <scope>NUCLEOTIDE SEQUENCE [LARGE SCALE GENOMIC DNA]</scope>
    <source>
        <strain evidence="1 2">DSM 10633</strain>
    </source>
</reference>
<evidence type="ECO:0000313" key="2">
    <source>
        <dbReference type="Proteomes" id="UP000557217"/>
    </source>
</evidence>
<comment type="caution">
    <text evidence="1">The sequence shown here is derived from an EMBL/GenBank/DDBJ whole genome shotgun (WGS) entry which is preliminary data.</text>
</comment>
<dbReference type="RefSeq" id="WP_168412795.1">
    <property type="nucleotide sequence ID" value="NZ_JAAXPW010000044.1"/>
</dbReference>
<protein>
    <submittedName>
        <fullName evidence="1">Uncharacterized protein</fullName>
    </submittedName>
</protein>
<proteinExistence type="predicted"/>
<gene>
    <name evidence="1" type="ORF">HNR36_002754</name>
</gene>
<accession>A0A840PYD7</accession>